<protein>
    <submittedName>
        <fullName evidence="2">Uncharacterized protein</fullName>
    </submittedName>
</protein>
<dbReference type="RefSeq" id="WP_380924427.1">
    <property type="nucleotide sequence ID" value="NZ_JBHUPE010000020.1"/>
</dbReference>
<evidence type="ECO:0000313" key="3">
    <source>
        <dbReference type="Proteomes" id="UP001597509"/>
    </source>
</evidence>
<name>A0ABW5Z402_9SPHI</name>
<dbReference type="EMBL" id="JBHUPE010000020">
    <property type="protein sequence ID" value="MFD2907085.1"/>
    <property type="molecule type" value="Genomic_DNA"/>
</dbReference>
<accession>A0ABW5Z402</accession>
<keyword evidence="1" id="KW-0472">Membrane</keyword>
<proteinExistence type="predicted"/>
<gene>
    <name evidence="2" type="ORF">ACFS6I_24385</name>
</gene>
<evidence type="ECO:0000256" key="1">
    <source>
        <dbReference type="SAM" id="Phobius"/>
    </source>
</evidence>
<keyword evidence="3" id="KW-1185">Reference proteome</keyword>
<reference evidence="3" key="1">
    <citation type="journal article" date="2019" name="Int. J. Syst. Evol. Microbiol.">
        <title>The Global Catalogue of Microorganisms (GCM) 10K type strain sequencing project: providing services to taxonomists for standard genome sequencing and annotation.</title>
        <authorList>
            <consortium name="The Broad Institute Genomics Platform"/>
            <consortium name="The Broad Institute Genome Sequencing Center for Infectious Disease"/>
            <person name="Wu L."/>
            <person name="Ma J."/>
        </authorList>
    </citation>
    <scope>NUCLEOTIDE SEQUENCE [LARGE SCALE GENOMIC DNA]</scope>
    <source>
        <strain evidence="3">KCTC 22209</strain>
    </source>
</reference>
<evidence type="ECO:0000313" key="2">
    <source>
        <dbReference type="EMBL" id="MFD2907085.1"/>
    </source>
</evidence>
<keyword evidence="1" id="KW-0812">Transmembrane</keyword>
<comment type="caution">
    <text evidence="2">The sequence shown here is derived from an EMBL/GenBank/DDBJ whole genome shotgun (WGS) entry which is preliminary data.</text>
</comment>
<dbReference type="Proteomes" id="UP001597509">
    <property type="component" value="Unassembled WGS sequence"/>
</dbReference>
<organism evidence="2 3">
    <name type="scientific">Sphingobacterium anhuiense</name>
    <dbReference type="NCBI Taxonomy" id="493780"/>
    <lineage>
        <taxon>Bacteria</taxon>
        <taxon>Pseudomonadati</taxon>
        <taxon>Bacteroidota</taxon>
        <taxon>Sphingobacteriia</taxon>
        <taxon>Sphingobacteriales</taxon>
        <taxon>Sphingobacteriaceae</taxon>
        <taxon>Sphingobacterium</taxon>
    </lineage>
</organism>
<keyword evidence="1" id="KW-1133">Transmembrane helix</keyword>
<sequence length="216" mass="24461">MKKEELKKLEAKYLAGETTLAEERLLKEQSEEGYFSVLSEQDKAEMPLDFESFLTTTEKAQSVHLPQKKKIWALFSSIAAAVLVICLGIWYLPNQKAVEVEEVATLKIPSKEHHEKDIIETKPLVENKESEKKLSRNSTVVRIDTYNSDRSVLKPELDLASEPLTSEEFYVEVNGVKITDEAEALKITENALLFASSNLKKGMKEVENIKCLSIEL</sequence>
<feature type="transmembrane region" description="Helical" evidence="1">
    <location>
        <begin position="71"/>
        <end position="92"/>
    </location>
</feature>